<dbReference type="EMBL" id="AAXT01000005">
    <property type="protein sequence ID" value="EDO05417.1"/>
    <property type="molecule type" value="Genomic_DNA"/>
</dbReference>
<proteinExistence type="inferred from homology"/>
<keyword evidence="3 6" id="KW-0812">Transmembrane</keyword>
<dbReference type="InParanoid" id="A7AWI9"/>
<dbReference type="AlphaFoldDB" id="A7AWI9"/>
<reference evidence="7 8" key="1">
    <citation type="journal article" date="2007" name="PLoS Pathog.">
        <title>Genome sequence of Babesia bovis and comparative analysis of apicomplexan hemoprotozoa.</title>
        <authorList>
            <person name="Brayton K.A."/>
            <person name="Lau A.O.T."/>
            <person name="Herndon D.R."/>
            <person name="Hannick L."/>
            <person name="Kappmeyer L.S."/>
            <person name="Berens S.J."/>
            <person name="Bidwell S.L."/>
            <person name="Brown W.C."/>
            <person name="Crabtree J."/>
            <person name="Fadrosh D."/>
            <person name="Feldblum T."/>
            <person name="Forberger H.A."/>
            <person name="Haas B.J."/>
            <person name="Howell J.M."/>
            <person name="Khouri H."/>
            <person name="Koo H."/>
            <person name="Mann D.J."/>
            <person name="Norimine J."/>
            <person name="Paulsen I.T."/>
            <person name="Radune D."/>
            <person name="Ren Q."/>
            <person name="Smith R.K. Jr."/>
            <person name="Suarez C.E."/>
            <person name="White O."/>
            <person name="Wortman J.R."/>
            <person name="Knowles D.P. Jr."/>
            <person name="McElwain T.F."/>
            <person name="Nene V.M."/>
        </authorList>
    </citation>
    <scope>NUCLEOTIDE SEQUENCE [LARGE SCALE GENOMIC DNA]</scope>
    <source>
        <strain evidence="7">T2Bo</strain>
    </source>
</reference>
<evidence type="ECO:0000256" key="2">
    <source>
        <dbReference type="ARBA" id="ARBA00009457"/>
    </source>
</evidence>
<evidence type="ECO:0008006" key="9">
    <source>
        <dbReference type="Google" id="ProtNLM"/>
    </source>
</evidence>
<feature type="transmembrane region" description="Helical" evidence="6">
    <location>
        <begin position="376"/>
        <end position="400"/>
    </location>
</feature>
<evidence type="ECO:0000256" key="6">
    <source>
        <dbReference type="SAM" id="Phobius"/>
    </source>
</evidence>
<gene>
    <name evidence="7" type="ORF">BBOV_I003350</name>
</gene>
<accession>A7AWI9</accession>
<dbReference type="GO" id="GO:0005783">
    <property type="term" value="C:endoplasmic reticulum"/>
    <property type="evidence" value="ECO:0007669"/>
    <property type="project" value="TreeGrafter"/>
</dbReference>
<comment type="similarity">
    <text evidence="2">Belongs to the CDC50/LEM3 family.</text>
</comment>
<dbReference type="Proteomes" id="UP000002173">
    <property type="component" value="Unassembled WGS sequence"/>
</dbReference>
<evidence type="ECO:0000313" key="8">
    <source>
        <dbReference type="Proteomes" id="UP000002173"/>
    </source>
</evidence>
<sequence>MISDAGSGMDNSTIQISDLNDDAFRKSMLFATAKKSNTLTTHAQPLTLPHVQASRDVDRVAGSEELDHEYLWLPSRNYDQADDRARVDRYRQMEFTRNDWIYRIYTPLGGVSVFLFFGILLSLLSVAQLYSSWTSHMQEIDYSAYTNDPIEFEVPYDIKAPVYFYFKITDFYAIHKRVAYGANPSLVTSGDCEMFKTFEEILDLRCVNKKNTLNGIDEWCEIKDKEPAFKKTAYPCGAISATIITDNFSVCQKKELLPAGQRSEEQSPVDNQVNNCLPISMGIPDYDYSLFHFNQNRPEASSKGFQWIDLSNLMFRNWIQIPYDSTFLKPYGVLNQTLSAGKYYLHVTKNLWPAEHWKAKKYVVIAKPGYMGTKAIVFECLAIITAVVYLITGTVLFFMYKASFHCGVSPWKGLQVNKQKDVAPENPTGNYYRSDAPKPTEHVEPAKMTCLCPLH</sequence>
<dbReference type="OMA" id="FYVTHKK"/>
<evidence type="ECO:0000256" key="1">
    <source>
        <dbReference type="ARBA" id="ARBA00004141"/>
    </source>
</evidence>
<comment type="caution">
    <text evidence="7">The sequence shown here is derived from an EMBL/GenBank/DDBJ whole genome shotgun (WGS) entry which is preliminary data.</text>
</comment>
<dbReference type="GeneID" id="5477201"/>
<dbReference type="VEuPathDB" id="PiroplasmaDB:BBOV_I003350"/>
<dbReference type="Pfam" id="PF03381">
    <property type="entry name" value="CDC50"/>
    <property type="match status" value="1"/>
</dbReference>
<comment type="subcellular location">
    <subcellularLocation>
        <location evidence="1">Membrane</location>
        <topology evidence="1">Multi-pass membrane protein</topology>
    </subcellularLocation>
</comment>
<evidence type="ECO:0000256" key="5">
    <source>
        <dbReference type="ARBA" id="ARBA00023136"/>
    </source>
</evidence>
<dbReference type="GO" id="GO:0005794">
    <property type="term" value="C:Golgi apparatus"/>
    <property type="evidence" value="ECO:0007669"/>
    <property type="project" value="TreeGrafter"/>
</dbReference>
<evidence type="ECO:0000256" key="3">
    <source>
        <dbReference type="ARBA" id="ARBA00022692"/>
    </source>
</evidence>
<dbReference type="eggNOG" id="KOG2952">
    <property type="taxonomic scope" value="Eukaryota"/>
</dbReference>
<evidence type="ECO:0000256" key="4">
    <source>
        <dbReference type="ARBA" id="ARBA00022989"/>
    </source>
</evidence>
<reference evidence="8" key="2">
    <citation type="journal article" date="2020" name="Data Brief">
        <title>Transcriptome dataset of Babesia bovis life stages within vertebrate and invertebrate hosts.</title>
        <authorList>
            <person name="Ueti M.W."/>
            <person name="Johnson W.C."/>
            <person name="Kappmeyer L.S."/>
            <person name="Herndon D.R."/>
            <person name="Mousel M.R."/>
            <person name="Reif K.E."/>
            <person name="Taus N.S."/>
            <person name="Ifeonu O.O."/>
            <person name="Silva J.C."/>
            <person name="Suarez C.E."/>
            <person name="Brayton K.A."/>
        </authorList>
    </citation>
    <scope>NUCLEOTIDE SEQUENCE [LARGE SCALE GENOMIC DNA]</scope>
</reference>
<feature type="transmembrane region" description="Helical" evidence="6">
    <location>
        <begin position="104"/>
        <end position="127"/>
    </location>
</feature>
<keyword evidence="4 6" id="KW-1133">Transmembrane helix</keyword>
<keyword evidence="8" id="KW-1185">Reference proteome</keyword>
<dbReference type="STRING" id="5865.A7AWI9"/>
<dbReference type="KEGG" id="bbo:BBOV_I003350"/>
<dbReference type="InterPro" id="IPR005045">
    <property type="entry name" value="CDC50/LEM3_fam"/>
</dbReference>
<organism evidence="7 8">
    <name type="scientific">Babesia bovis</name>
    <dbReference type="NCBI Taxonomy" id="5865"/>
    <lineage>
        <taxon>Eukaryota</taxon>
        <taxon>Sar</taxon>
        <taxon>Alveolata</taxon>
        <taxon>Apicomplexa</taxon>
        <taxon>Aconoidasida</taxon>
        <taxon>Piroplasmida</taxon>
        <taxon>Babesiidae</taxon>
        <taxon>Babesia</taxon>
    </lineage>
</organism>
<dbReference type="PANTHER" id="PTHR10926:SF0">
    <property type="entry name" value="CDC50, ISOFORM A"/>
    <property type="match status" value="1"/>
</dbReference>
<reference evidence="8" key="3">
    <citation type="journal article" date="2021" name="Int. J. Parasitol.">
        <title>Comparative analysis of gene expression between Babesia bovis blood stages and kinetes allowed by improved genome annotation.</title>
        <authorList>
            <person name="Ueti M.W."/>
            <person name="Johnson W.C."/>
            <person name="Kappmeyer L.S."/>
            <person name="Herndon D.R."/>
            <person name="Mousel M.R."/>
            <person name="Reif K.E."/>
            <person name="Taus N.S."/>
            <person name="Ifeonu O.O."/>
            <person name="Silva J.C."/>
            <person name="Suarez C.E."/>
            <person name="Brayton K.A."/>
        </authorList>
    </citation>
    <scope>NUCLEOTIDE SEQUENCE [LARGE SCALE GENOMIC DNA]</scope>
</reference>
<dbReference type="GO" id="GO:0005886">
    <property type="term" value="C:plasma membrane"/>
    <property type="evidence" value="ECO:0007669"/>
    <property type="project" value="TreeGrafter"/>
</dbReference>
<protein>
    <recommendedName>
        <fullName evidence="9">LEM3 / CDC50 family protein</fullName>
    </recommendedName>
</protein>
<name>A7AWI9_BABBO</name>
<keyword evidence="5 6" id="KW-0472">Membrane</keyword>
<dbReference type="RefSeq" id="XP_001608985.1">
    <property type="nucleotide sequence ID" value="XM_001608935.1"/>
</dbReference>
<evidence type="ECO:0000313" key="7">
    <source>
        <dbReference type="EMBL" id="EDO05417.1"/>
    </source>
</evidence>
<dbReference type="PANTHER" id="PTHR10926">
    <property type="entry name" value="CELL CYCLE CONTROL PROTEIN 50"/>
    <property type="match status" value="1"/>
</dbReference>